<dbReference type="EC" id="2.8.1.7" evidence="3"/>
<sequence length="416" mass="45227">MPGVGFLLDYESIRSDFPIFRERPGLVYLDNAATTQKPRRVIEAVEAFYRRSNANVARGLYELAVEATRLYEEAHEKVAGFIGARGPGEVVFTRSASDSANMAAYMLLLSGVVRRGSKIIATVMEHHSNLLPWRTVARLAGARLELAPVRPRDGRLDLDVLLSMVDDETAVVAVTHASNVLGYVNPVREIAREARRHGALVVVDAAQSAPHMPLDVYSLGADMLFFSGHKMLGPTGIGVLWVRGDRLEELEPPFQGGGIVKSVRLEGGELRVELAESPWRFEPGTPHIAGAVGLAAAVEYLAEIGMERVEAHEKTLLGYALRRLGEVPGFQPVSTETAERLGIVAFNMEGHTPHAVALALGMEGVAVRAGFHCAEPLHRSLGLERGTVRASFYIYNGPEDIDRLAEALEKLARATG</sequence>
<dbReference type="Gene3D" id="3.40.640.10">
    <property type="entry name" value="Type I PLP-dependent aspartate aminotransferase-like (Major domain)"/>
    <property type="match status" value="1"/>
</dbReference>
<evidence type="ECO:0000256" key="2">
    <source>
        <dbReference type="ARBA" id="ARBA00010447"/>
    </source>
</evidence>
<gene>
    <name evidence="8" type="ORF">PABY_04970</name>
</gene>
<proteinExistence type="inferred from homology"/>
<dbReference type="InterPro" id="IPR015422">
    <property type="entry name" value="PyrdxlP-dep_Trfase_small"/>
</dbReference>
<dbReference type="InterPro" id="IPR015421">
    <property type="entry name" value="PyrdxlP-dep_Trfase_major"/>
</dbReference>
<dbReference type="InterPro" id="IPR016454">
    <property type="entry name" value="Cysteine_dSase"/>
</dbReference>
<dbReference type="PIRSF" id="PIRSF005572">
    <property type="entry name" value="NifS"/>
    <property type="match status" value="1"/>
</dbReference>
<evidence type="ECO:0000259" key="7">
    <source>
        <dbReference type="Pfam" id="PF00266"/>
    </source>
</evidence>
<reference evidence="8 9" key="1">
    <citation type="submission" date="2023-09" db="EMBL/GenBank/DDBJ databases">
        <title>Pyrofollis japonicus gen. nov. sp. nov., a novel member of the family Pyrodictiaceae isolated from the Iheya North hydrothermal field.</title>
        <authorList>
            <person name="Miyazaki U."/>
            <person name="Sanari M."/>
            <person name="Tame A."/>
            <person name="Kitajima M."/>
            <person name="Okamoto A."/>
            <person name="Sawayama S."/>
            <person name="Miyazaki J."/>
            <person name="Takai K."/>
            <person name="Nakagawa S."/>
        </authorList>
    </citation>
    <scope>NUCLEOTIDE SEQUENCE [LARGE SCALE GENOMIC DNA]</scope>
    <source>
        <strain evidence="8 9">AV2</strain>
    </source>
</reference>
<dbReference type="PANTHER" id="PTHR43586">
    <property type="entry name" value="CYSTEINE DESULFURASE"/>
    <property type="match status" value="1"/>
</dbReference>
<evidence type="ECO:0000256" key="3">
    <source>
        <dbReference type="ARBA" id="ARBA00012239"/>
    </source>
</evidence>
<dbReference type="Gene3D" id="3.90.1150.10">
    <property type="entry name" value="Aspartate Aminotransferase, domain 1"/>
    <property type="match status" value="1"/>
</dbReference>
<evidence type="ECO:0000313" key="8">
    <source>
        <dbReference type="EMBL" id="BES80930.1"/>
    </source>
</evidence>
<evidence type="ECO:0000256" key="6">
    <source>
        <dbReference type="ARBA" id="ARBA00050776"/>
    </source>
</evidence>
<keyword evidence="4" id="KW-0808">Transferase</keyword>
<comment type="similarity">
    <text evidence="2">Belongs to the class-V pyridoxal-phosphate-dependent aminotransferase family. Csd subfamily.</text>
</comment>
<dbReference type="Proteomes" id="UP001341135">
    <property type="component" value="Chromosome"/>
</dbReference>
<organism evidence="8 9">
    <name type="scientific">Pyrodictium abyssi</name>
    <dbReference type="NCBI Taxonomy" id="54256"/>
    <lineage>
        <taxon>Archaea</taxon>
        <taxon>Thermoproteota</taxon>
        <taxon>Thermoprotei</taxon>
        <taxon>Desulfurococcales</taxon>
        <taxon>Pyrodictiaceae</taxon>
        <taxon>Pyrodictium</taxon>
    </lineage>
</organism>
<evidence type="ECO:0000256" key="5">
    <source>
        <dbReference type="ARBA" id="ARBA00022898"/>
    </source>
</evidence>
<keyword evidence="5" id="KW-0663">Pyridoxal phosphate</keyword>
<dbReference type="InterPro" id="IPR015424">
    <property type="entry name" value="PyrdxlP-dep_Trfase"/>
</dbReference>
<name>A0ABN6ZRB1_9CREN</name>
<feature type="domain" description="Aminotransferase class V" evidence="7">
    <location>
        <begin position="27"/>
        <end position="404"/>
    </location>
</feature>
<dbReference type="PANTHER" id="PTHR43586:SF8">
    <property type="entry name" value="CYSTEINE DESULFURASE 1, CHLOROPLASTIC"/>
    <property type="match status" value="1"/>
</dbReference>
<comment type="cofactor">
    <cofactor evidence="1">
        <name>pyridoxal 5'-phosphate</name>
        <dbReference type="ChEBI" id="CHEBI:597326"/>
    </cofactor>
</comment>
<comment type="catalytic activity">
    <reaction evidence="6">
        <text>(sulfur carrier)-H + L-cysteine = (sulfur carrier)-SH + L-alanine</text>
        <dbReference type="Rhea" id="RHEA:43892"/>
        <dbReference type="Rhea" id="RHEA-COMP:14737"/>
        <dbReference type="Rhea" id="RHEA-COMP:14739"/>
        <dbReference type="ChEBI" id="CHEBI:29917"/>
        <dbReference type="ChEBI" id="CHEBI:35235"/>
        <dbReference type="ChEBI" id="CHEBI:57972"/>
        <dbReference type="ChEBI" id="CHEBI:64428"/>
        <dbReference type="EC" id="2.8.1.7"/>
    </reaction>
</comment>
<protein>
    <recommendedName>
        <fullName evidence="3">cysteine desulfurase</fullName>
        <ecNumber evidence="3">2.8.1.7</ecNumber>
    </recommendedName>
</protein>
<dbReference type="CDD" id="cd06453">
    <property type="entry name" value="SufS_like"/>
    <property type="match status" value="1"/>
</dbReference>
<dbReference type="InterPro" id="IPR010970">
    <property type="entry name" value="Cys_dSase_SufS"/>
</dbReference>
<accession>A0ABN6ZRB1</accession>
<evidence type="ECO:0000256" key="1">
    <source>
        <dbReference type="ARBA" id="ARBA00001933"/>
    </source>
</evidence>
<dbReference type="EMBL" id="AP028907">
    <property type="protein sequence ID" value="BES80930.1"/>
    <property type="molecule type" value="Genomic_DNA"/>
</dbReference>
<keyword evidence="9" id="KW-1185">Reference proteome</keyword>
<dbReference type="Pfam" id="PF00266">
    <property type="entry name" value="Aminotran_5"/>
    <property type="match status" value="1"/>
</dbReference>
<evidence type="ECO:0000256" key="4">
    <source>
        <dbReference type="ARBA" id="ARBA00022679"/>
    </source>
</evidence>
<dbReference type="InterPro" id="IPR000192">
    <property type="entry name" value="Aminotrans_V_dom"/>
</dbReference>
<dbReference type="SUPFAM" id="SSF53383">
    <property type="entry name" value="PLP-dependent transferases"/>
    <property type="match status" value="1"/>
</dbReference>
<evidence type="ECO:0000313" key="9">
    <source>
        <dbReference type="Proteomes" id="UP001341135"/>
    </source>
</evidence>